<organism evidence="1 2">
    <name type="scientific">Mycobacterium phage YungJamal</name>
    <dbReference type="NCBI Taxonomy" id="1505226"/>
    <lineage>
        <taxon>Viruses</taxon>
        <taxon>Duplodnaviria</taxon>
        <taxon>Heunggongvirae</taxon>
        <taxon>Uroviricota</taxon>
        <taxon>Caudoviricetes</taxon>
        <taxon>Corndogvirus</taxon>
        <taxon>Mycobacterium phage Corndog</taxon>
    </lineage>
</organism>
<proteinExistence type="predicted"/>
<protein>
    <submittedName>
        <fullName evidence="1">Uncharacterized protein</fullName>
    </submittedName>
</protein>
<evidence type="ECO:0000313" key="2">
    <source>
        <dbReference type="Proteomes" id="UP000028668"/>
    </source>
</evidence>
<accession>A0A076G7U7</accession>
<gene>
    <name evidence="1" type="primary">93</name>
    <name evidence="1" type="ORF">PBI_YUNGJAMAL_93</name>
</gene>
<name>A0A076G7U7_BPMCO</name>
<evidence type="ECO:0000313" key="1">
    <source>
        <dbReference type="EMBL" id="AII28332.1"/>
    </source>
</evidence>
<dbReference type="EMBL" id="KJ829260">
    <property type="protein sequence ID" value="AII28332.1"/>
    <property type="molecule type" value="Genomic_DNA"/>
</dbReference>
<sequence>MLIGRTIDWPEPLPFYFAGMIALPEGHPWRQDTDEMIVATEKVKPRRVYTQTLEGLTFGQACREMARRQAGLYQWMSGGPWVGFSRKLHEILQPADTTEMRDVLVKLAELARVAEVQALEFARVLLDFEVKPHDLLVDRTQHRFSQLEH</sequence>
<dbReference type="Proteomes" id="UP000028668">
    <property type="component" value="Segment"/>
</dbReference>
<reference evidence="1" key="1">
    <citation type="submission" date="2014-05" db="EMBL/GenBank/DDBJ databases">
        <authorList>
            <person name="Pacey E."/>
            <person name="Bowman C.A."/>
            <person name="Russell D.A."/>
            <person name="Pope W.H."/>
            <person name="Jacobs-Sera D."/>
            <person name="Hendrix R.W."/>
            <person name="Hatfull G.F."/>
        </authorList>
    </citation>
    <scope>NUCLEOTIDE SEQUENCE [LARGE SCALE GENOMIC DNA]</scope>
</reference>